<protein>
    <submittedName>
        <fullName evidence="8">D-3-phosphoglycerate dehydrogenase</fullName>
    </submittedName>
</protein>
<dbReference type="InterPro" id="IPR006140">
    <property type="entry name" value="D-isomer_DH_NAD-bd"/>
</dbReference>
<dbReference type="Pfam" id="PF02826">
    <property type="entry name" value="2-Hacid_dh_C"/>
    <property type="match status" value="1"/>
</dbReference>
<dbReference type="PATRIC" id="fig|1307436.3.peg.3505"/>
<dbReference type="PANTHER" id="PTHR42789:SF1">
    <property type="entry name" value="D-ISOMER SPECIFIC 2-HYDROXYACID DEHYDROGENASE FAMILY PROTEIN (AFU_ORTHOLOGUE AFUA_6G10090)"/>
    <property type="match status" value="1"/>
</dbReference>
<reference evidence="8 9" key="2">
    <citation type="journal article" date="2016" name="Sci. Rep.">
        <title>A novel serine protease, Sep1, from Bacillus firmus DS-1 has nematicidal activity and degrades multiple intestinal-associated nematode proteins.</title>
        <authorList>
            <person name="Geng C."/>
            <person name="Nie X."/>
            <person name="Tang Z."/>
            <person name="Zhang Y."/>
            <person name="Lin J."/>
            <person name="Sun M."/>
            <person name="Peng D."/>
        </authorList>
    </citation>
    <scope>NUCLEOTIDE SEQUENCE [LARGE SCALE GENOMIC DNA]</scope>
    <source>
        <strain evidence="8 9">DS1</strain>
    </source>
</reference>
<accession>W7KUU7</accession>
<evidence type="ECO:0000313" key="9">
    <source>
        <dbReference type="Proteomes" id="UP000019270"/>
    </source>
</evidence>
<comment type="caution">
    <text evidence="8">The sequence shown here is derived from an EMBL/GenBank/DDBJ whole genome shotgun (WGS) entry which is preliminary data.</text>
</comment>
<proteinExistence type="inferred from homology"/>
<comment type="similarity">
    <text evidence="1 5">Belongs to the D-isomer specific 2-hydroxyacid dehydrogenase family.</text>
</comment>
<dbReference type="PROSITE" id="PS00671">
    <property type="entry name" value="D_2_HYDROXYACID_DH_3"/>
    <property type="match status" value="1"/>
</dbReference>
<evidence type="ECO:0000256" key="4">
    <source>
        <dbReference type="ARBA" id="ARBA00023027"/>
    </source>
</evidence>
<dbReference type="eggNOG" id="COG0111">
    <property type="taxonomic scope" value="Bacteria"/>
</dbReference>
<dbReference type="PANTHER" id="PTHR42789">
    <property type="entry name" value="D-ISOMER SPECIFIC 2-HYDROXYACID DEHYDROGENASE FAMILY PROTEIN (AFU_ORTHOLOGUE AFUA_6G10090)"/>
    <property type="match status" value="1"/>
</dbReference>
<keyword evidence="3 5" id="KW-0560">Oxidoreductase</keyword>
<dbReference type="InterPro" id="IPR036291">
    <property type="entry name" value="NAD(P)-bd_dom_sf"/>
</dbReference>
<dbReference type="CDD" id="cd12172">
    <property type="entry name" value="PGDH_like_2"/>
    <property type="match status" value="1"/>
</dbReference>
<dbReference type="FunFam" id="3.40.50.720:FF:000203">
    <property type="entry name" value="D-3-phosphoglycerate dehydrogenase (SerA)"/>
    <property type="match status" value="1"/>
</dbReference>
<evidence type="ECO:0000313" key="8">
    <source>
        <dbReference type="EMBL" id="EWG09963.1"/>
    </source>
</evidence>
<reference evidence="9" key="1">
    <citation type="submission" date="2013-03" db="EMBL/GenBank/DDBJ databases">
        <title>Draft genome sequence of Bacillus firmus DS1.</title>
        <authorList>
            <person name="Peng D."/>
            <person name="Zhu L."/>
            <person name="Sun M."/>
        </authorList>
    </citation>
    <scope>NUCLEOTIDE SEQUENCE [LARGE SCALE GENOMIC DNA]</scope>
    <source>
        <strain evidence="9">DS1</strain>
    </source>
</reference>
<dbReference type="RefSeq" id="WP_051488909.1">
    <property type="nucleotide sequence ID" value="NZ_APVL01000012.1"/>
</dbReference>
<evidence type="ECO:0000259" key="7">
    <source>
        <dbReference type="Pfam" id="PF02826"/>
    </source>
</evidence>
<dbReference type="GO" id="GO:0051287">
    <property type="term" value="F:NAD binding"/>
    <property type="evidence" value="ECO:0007669"/>
    <property type="project" value="InterPro"/>
</dbReference>
<gene>
    <name evidence="8" type="ORF">PBF_16329</name>
</gene>
<name>W7KUU7_CYTFI</name>
<dbReference type="Proteomes" id="UP000019270">
    <property type="component" value="Unassembled WGS sequence"/>
</dbReference>
<evidence type="ECO:0000256" key="5">
    <source>
        <dbReference type="RuleBase" id="RU003719"/>
    </source>
</evidence>
<evidence type="ECO:0000256" key="1">
    <source>
        <dbReference type="ARBA" id="ARBA00005854"/>
    </source>
</evidence>
<keyword evidence="4" id="KW-0520">NAD</keyword>
<evidence type="ECO:0000259" key="6">
    <source>
        <dbReference type="Pfam" id="PF00389"/>
    </source>
</evidence>
<sequence>MFKVVSSSPTFGLFSKDPVTLLESKNYHLEILPKEVTSNEESFAEALRDVDALIVGVEKITPAVLKHAEKLKVIAKHGAGVDNIDLGEAAKKGIIVTNAPGANRHAVADLVFGLFLSIARQIPAAFQEVKESGWPRIVGNEIYQKTLGVIGTGKIGKEVIRRAQGFNMNVLCYDLFPDEGIQEQGLGKYVSFEELLEGSDFITIHTDLNQESQAMIGSMELALMKKSAYIVNTARGGIIDEQALYAALESGLIKGAAMDVFEKEPLSESPLLKMENFVATPHMAGYTEEALREVGMLTAQNVIDVLESRVPVYPVT</sequence>
<dbReference type="InterPro" id="IPR029752">
    <property type="entry name" value="D-isomer_DH_CS1"/>
</dbReference>
<feature type="domain" description="D-isomer specific 2-hydroxyacid dehydrogenase NAD-binding" evidence="7">
    <location>
        <begin position="112"/>
        <end position="284"/>
    </location>
</feature>
<feature type="domain" description="D-isomer specific 2-hydroxyacid dehydrogenase catalytic" evidence="6">
    <location>
        <begin position="19"/>
        <end position="315"/>
    </location>
</feature>
<dbReference type="InterPro" id="IPR006139">
    <property type="entry name" value="D-isomer_2_OHA_DH_cat_dom"/>
</dbReference>
<dbReference type="PROSITE" id="PS00065">
    <property type="entry name" value="D_2_HYDROXYACID_DH_1"/>
    <property type="match status" value="1"/>
</dbReference>
<dbReference type="SUPFAM" id="SSF52283">
    <property type="entry name" value="Formate/glycerate dehydrogenase catalytic domain-like"/>
    <property type="match status" value="1"/>
</dbReference>
<dbReference type="Pfam" id="PF00389">
    <property type="entry name" value="2-Hacid_dh"/>
    <property type="match status" value="1"/>
</dbReference>
<dbReference type="InterPro" id="IPR029753">
    <property type="entry name" value="D-isomer_DH_CS"/>
</dbReference>
<dbReference type="GO" id="GO:0008652">
    <property type="term" value="P:amino acid biosynthetic process"/>
    <property type="evidence" value="ECO:0007669"/>
    <property type="project" value="UniProtKB-KW"/>
</dbReference>
<evidence type="ECO:0000256" key="2">
    <source>
        <dbReference type="ARBA" id="ARBA00022605"/>
    </source>
</evidence>
<dbReference type="AlphaFoldDB" id="W7KUU7"/>
<dbReference type="EMBL" id="APVL01000012">
    <property type="protein sequence ID" value="EWG09963.1"/>
    <property type="molecule type" value="Genomic_DNA"/>
</dbReference>
<evidence type="ECO:0000256" key="3">
    <source>
        <dbReference type="ARBA" id="ARBA00023002"/>
    </source>
</evidence>
<dbReference type="SUPFAM" id="SSF51735">
    <property type="entry name" value="NAD(P)-binding Rossmann-fold domains"/>
    <property type="match status" value="1"/>
</dbReference>
<dbReference type="OrthoDB" id="9805416at2"/>
<organism evidence="8 9">
    <name type="scientific">Cytobacillus firmus DS1</name>
    <dbReference type="NCBI Taxonomy" id="1307436"/>
    <lineage>
        <taxon>Bacteria</taxon>
        <taxon>Bacillati</taxon>
        <taxon>Bacillota</taxon>
        <taxon>Bacilli</taxon>
        <taxon>Bacillales</taxon>
        <taxon>Bacillaceae</taxon>
        <taxon>Cytobacillus</taxon>
    </lineage>
</organism>
<dbReference type="GO" id="GO:0016616">
    <property type="term" value="F:oxidoreductase activity, acting on the CH-OH group of donors, NAD or NADP as acceptor"/>
    <property type="evidence" value="ECO:0007669"/>
    <property type="project" value="InterPro"/>
</dbReference>
<keyword evidence="2" id="KW-0028">Amino-acid biosynthesis</keyword>
<dbReference type="InterPro" id="IPR050857">
    <property type="entry name" value="D-2-hydroxyacid_DH"/>
</dbReference>
<dbReference type="Gene3D" id="3.40.50.720">
    <property type="entry name" value="NAD(P)-binding Rossmann-like Domain"/>
    <property type="match status" value="2"/>
</dbReference>